<evidence type="ECO:0000313" key="8">
    <source>
        <dbReference type="Proteomes" id="UP000182998"/>
    </source>
</evidence>
<feature type="signal peptide" evidence="1">
    <location>
        <begin position="1"/>
        <end position="19"/>
    </location>
</feature>
<feature type="domain" description="DUF4785" evidence="4">
    <location>
        <begin position="288"/>
        <end position="390"/>
    </location>
</feature>
<dbReference type="Pfam" id="PF16024">
    <property type="entry name" value="DUF4785_1st"/>
    <property type="match status" value="1"/>
</dbReference>
<evidence type="ECO:0000259" key="4">
    <source>
        <dbReference type="Pfam" id="PF20943"/>
    </source>
</evidence>
<dbReference type="PATRIC" id="fig|451.8.peg.1158"/>
<dbReference type="EMBL" id="LN614830">
    <property type="protein sequence ID" value="CEG61339.1"/>
    <property type="molecule type" value="Genomic_DNA"/>
</dbReference>
<dbReference type="Gene3D" id="2.60.40.1930">
    <property type="match status" value="1"/>
</dbReference>
<keyword evidence="1" id="KW-0732">Signal</keyword>
<evidence type="ECO:0000313" key="5">
    <source>
        <dbReference type="EMBL" id="CEG61339.1"/>
    </source>
</evidence>
<dbReference type="HOGENOM" id="CLU_703562_0_0_6"/>
<feature type="domain" description="DUF4785" evidence="3">
    <location>
        <begin position="180"/>
        <end position="284"/>
    </location>
</feature>
<dbReference type="OrthoDB" id="5646881at2"/>
<name>A0A098GFT4_LEGMI</name>
<evidence type="ECO:0000313" key="6">
    <source>
        <dbReference type="EMBL" id="SCY38167.1"/>
    </source>
</evidence>
<dbReference type="RefSeq" id="WP_045099599.1">
    <property type="nucleotide sequence ID" value="NZ_CP020614.1"/>
</dbReference>
<gene>
    <name evidence="5" type="ORF">LMI_2055</name>
    <name evidence="6" type="ORF">SAMN02982997_01548</name>
</gene>
<dbReference type="Pfam" id="PF20943">
    <property type="entry name" value="DUF4785_3rd"/>
    <property type="match status" value="1"/>
</dbReference>
<dbReference type="KEGG" id="tmc:LMI_2055"/>
<dbReference type="Proteomes" id="UP000032414">
    <property type="component" value="Chromosome I"/>
</dbReference>
<dbReference type="Gene3D" id="2.60.120.1370">
    <property type="match status" value="1"/>
</dbReference>
<sequence>MKSLPLILFALLWFGNSHAFPLPQQRSIMPYECLSCDNLPHDTLSMSWPIKGNLLPHVTKHQQTSRKYTVKASLKQLRSGVPIYTQAPGAIIRISPVNQTLVKPEFWIKNVHGINASLMEVSSLFSKDEALNNTPFAGNTSVLAELKPEIGAGELTISSNSVDKKNDDSQFIIHVFDRNSTTELSIQTDKARYYRGDELIATIVLNDTALDCPIDKLTVSLISPNGEITSLAATPLAPNIFQARTVLDSEINNQGANWYVEAAITSIVSDSIIKRQVHSAFSYTIPSGAVEDIAIDNPGSLSFSASIKVATGSRYALSAILFASDNQGKIYPIQTTQSSSWLSAGQHRIHFSFDSNIKTDYKAPYYLGYIRLTDFGQMKPVFEYDAPIEITKLS</sequence>
<reference evidence="7" key="1">
    <citation type="submission" date="2014-09" db="EMBL/GenBank/DDBJ databases">
        <authorList>
            <person name="Gomez-Valero L."/>
        </authorList>
    </citation>
    <scope>NUCLEOTIDE SEQUENCE [LARGE SCALE GENOMIC DNA]</scope>
    <source>
        <strain evidence="7">ATCC33218</strain>
    </source>
</reference>
<organism evidence="5 7">
    <name type="scientific">Legionella micdadei</name>
    <name type="common">Tatlockia micdadei</name>
    <dbReference type="NCBI Taxonomy" id="451"/>
    <lineage>
        <taxon>Bacteria</taxon>
        <taxon>Pseudomonadati</taxon>
        <taxon>Pseudomonadota</taxon>
        <taxon>Gammaproteobacteria</taxon>
        <taxon>Legionellales</taxon>
        <taxon>Legionellaceae</taxon>
        <taxon>Legionella</taxon>
    </lineage>
</organism>
<proteinExistence type="predicted"/>
<reference evidence="5" key="2">
    <citation type="submission" date="2014-09" db="EMBL/GenBank/DDBJ databases">
        <authorList>
            <person name="GOMEZ-VALERO Laura"/>
        </authorList>
    </citation>
    <scope>NUCLEOTIDE SEQUENCE</scope>
    <source>
        <strain evidence="5">ATCC33218</strain>
    </source>
</reference>
<dbReference type="Pfam" id="PF20942">
    <property type="entry name" value="DUF4785_2nd"/>
    <property type="match status" value="1"/>
</dbReference>
<evidence type="ECO:0000259" key="3">
    <source>
        <dbReference type="Pfam" id="PF20942"/>
    </source>
</evidence>
<keyword evidence="8" id="KW-1185">Reference proteome</keyword>
<dbReference type="Proteomes" id="UP000182998">
    <property type="component" value="Unassembled WGS sequence"/>
</dbReference>
<accession>A0A098GFT4</accession>
<evidence type="ECO:0000313" key="7">
    <source>
        <dbReference type="Proteomes" id="UP000032414"/>
    </source>
</evidence>
<dbReference type="InterPro" id="IPR048296">
    <property type="entry name" value="DUF4785_central"/>
</dbReference>
<dbReference type="STRING" id="451.B6N58_05780"/>
<protein>
    <submittedName>
        <fullName evidence="5">Uncharacterized protein</fullName>
    </submittedName>
</protein>
<dbReference type="AlphaFoldDB" id="A0A098GFT4"/>
<dbReference type="InterPro" id="IPR048295">
    <property type="entry name" value="DUF4785_C"/>
</dbReference>
<reference evidence="6 8" key="3">
    <citation type="submission" date="2016-10" db="EMBL/GenBank/DDBJ databases">
        <authorList>
            <person name="Varghese N."/>
            <person name="Submissions S."/>
        </authorList>
    </citation>
    <scope>NUCLEOTIDE SEQUENCE [LARGE SCALE GENOMIC DNA]</scope>
    <source>
        <strain evidence="6 8">ATCC 33218</strain>
    </source>
</reference>
<dbReference type="InterPro" id="IPR031979">
    <property type="entry name" value="DUF4785_N"/>
</dbReference>
<evidence type="ECO:0000256" key="1">
    <source>
        <dbReference type="SAM" id="SignalP"/>
    </source>
</evidence>
<feature type="chain" id="PRO_5009750768" evidence="1">
    <location>
        <begin position="20"/>
        <end position="394"/>
    </location>
</feature>
<feature type="domain" description="DUF4785" evidence="2">
    <location>
        <begin position="36"/>
        <end position="177"/>
    </location>
</feature>
<dbReference type="EMBL" id="FMVN01000007">
    <property type="protein sequence ID" value="SCY38167.1"/>
    <property type="molecule type" value="Genomic_DNA"/>
</dbReference>
<evidence type="ECO:0000259" key="2">
    <source>
        <dbReference type="Pfam" id="PF16024"/>
    </source>
</evidence>